<accession>A0A1V4JBU0</accession>
<evidence type="ECO:0000313" key="1">
    <source>
        <dbReference type="EMBL" id="OPJ69651.1"/>
    </source>
</evidence>
<gene>
    <name evidence="1" type="ORF">AV530_012647</name>
</gene>
<reference evidence="1 2" key="1">
    <citation type="submission" date="2016-02" db="EMBL/GenBank/DDBJ databases">
        <title>Band-tailed pigeon sequencing and assembly.</title>
        <authorList>
            <person name="Soares A.E."/>
            <person name="Novak B.J."/>
            <person name="Rice E.S."/>
            <person name="O'Connell B."/>
            <person name="Chang D."/>
            <person name="Weber S."/>
            <person name="Shapiro B."/>
        </authorList>
    </citation>
    <scope>NUCLEOTIDE SEQUENCE [LARGE SCALE GENOMIC DNA]</scope>
    <source>
        <strain evidence="1">BTP2013</strain>
        <tissue evidence="1">Blood</tissue>
    </source>
</reference>
<sequence>MGMGAELACEYTLCTAEDEPGTTKLAIALLRTDCRCEQLRQYRFKRFCAFEDFFITTEMINEMILS</sequence>
<proteinExistence type="predicted"/>
<dbReference type="EMBL" id="LSYS01008075">
    <property type="protein sequence ID" value="OPJ69651.1"/>
    <property type="molecule type" value="Genomic_DNA"/>
</dbReference>
<organism evidence="1 2">
    <name type="scientific">Patagioenas fasciata monilis</name>
    <dbReference type="NCBI Taxonomy" id="372326"/>
    <lineage>
        <taxon>Eukaryota</taxon>
        <taxon>Metazoa</taxon>
        <taxon>Chordata</taxon>
        <taxon>Craniata</taxon>
        <taxon>Vertebrata</taxon>
        <taxon>Euteleostomi</taxon>
        <taxon>Archelosauria</taxon>
        <taxon>Archosauria</taxon>
        <taxon>Dinosauria</taxon>
        <taxon>Saurischia</taxon>
        <taxon>Theropoda</taxon>
        <taxon>Coelurosauria</taxon>
        <taxon>Aves</taxon>
        <taxon>Neognathae</taxon>
        <taxon>Neoaves</taxon>
        <taxon>Columbimorphae</taxon>
        <taxon>Columbiformes</taxon>
        <taxon>Columbidae</taxon>
        <taxon>Patagioenas</taxon>
    </lineage>
</organism>
<protein>
    <submittedName>
        <fullName evidence="1">Uncharacterized protein</fullName>
    </submittedName>
</protein>
<name>A0A1V4JBU0_PATFA</name>
<dbReference type="AlphaFoldDB" id="A0A1V4JBU0"/>
<comment type="caution">
    <text evidence="1">The sequence shown here is derived from an EMBL/GenBank/DDBJ whole genome shotgun (WGS) entry which is preliminary data.</text>
</comment>
<keyword evidence="2" id="KW-1185">Reference proteome</keyword>
<dbReference type="Proteomes" id="UP000190648">
    <property type="component" value="Unassembled WGS sequence"/>
</dbReference>
<evidence type="ECO:0000313" key="2">
    <source>
        <dbReference type="Proteomes" id="UP000190648"/>
    </source>
</evidence>